<proteinExistence type="predicted"/>
<organism evidence="2 3">
    <name type="scientific">Puccinia coronata f. sp. avenae</name>
    <dbReference type="NCBI Taxonomy" id="200324"/>
    <lineage>
        <taxon>Eukaryota</taxon>
        <taxon>Fungi</taxon>
        <taxon>Dikarya</taxon>
        <taxon>Basidiomycota</taxon>
        <taxon>Pucciniomycotina</taxon>
        <taxon>Pucciniomycetes</taxon>
        <taxon>Pucciniales</taxon>
        <taxon>Pucciniaceae</taxon>
        <taxon>Puccinia</taxon>
    </lineage>
</organism>
<evidence type="ECO:0000313" key="3">
    <source>
        <dbReference type="Proteomes" id="UP000235392"/>
    </source>
</evidence>
<feature type="compositionally biased region" description="Polar residues" evidence="1">
    <location>
        <begin position="172"/>
        <end position="181"/>
    </location>
</feature>
<dbReference type="AlphaFoldDB" id="A0A2N5TB58"/>
<name>A0A2N5TB58_9BASI</name>
<dbReference type="Proteomes" id="UP000235392">
    <property type="component" value="Unassembled WGS sequence"/>
</dbReference>
<reference evidence="2 3" key="1">
    <citation type="submission" date="2017-11" db="EMBL/GenBank/DDBJ databases">
        <title>De novo assembly and phasing of dikaryotic genomes from two isolates of Puccinia coronata f. sp. avenae, the causal agent of oat crown rust.</title>
        <authorList>
            <person name="Miller M.E."/>
            <person name="Zhang Y."/>
            <person name="Omidvar V."/>
            <person name="Sperschneider J."/>
            <person name="Schwessinger B."/>
            <person name="Raley C."/>
            <person name="Palmer J.M."/>
            <person name="Garnica D."/>
            <person name="Upadhyaya N."/>
            <person name="Rathjen J."/>
            <person name="Taylor J.M."/>
            <person name="Park R.F."/>
            <person name="Dodds P.N."/>
            <person name="Hirsch C.D."/>
            <person name="Kianian S.F."/>
            <person name="Figueroa M."/>
        </authorList>
    </citation>
    <scope>NUCLEOTIDE SEQUENCE [LARGE SCALE GENOMIC DNA]</scope>
    <source>
        <strain evidence="2">12SD80</strain>
    </source>
</reference>
<dbReference type="EMBL" id="PGCI01000655">
    <property type="protein sequence ID" value="PLW22696.1"/>
    <property type="molecule type" value="Genomic_DNA"/>
</dbReference>
<feature type="region of interest" description="Disordered" evidence="1">
    <location>
        <begin position="60"/>
        <end position="119"/>
    </location>
</feature>
<sequence length="301" mass="33492">MPSTRPIVVVCCSTQRPGNNPSPKTGNRSQTCSAIVRSGATTLILKMSLLENTNCALPIHPPRPVLKRARIPYSPPEESKRRRTSPTGAFSRLSISPTSQRAASPHHHEQPVQEHDPASSPWSLILHRKHSPLPRQDARPSAPSPSICTDVRMRTGYSAYEPEPNRIIVESLSDTSDTPSLQQEEEEEEEEEQKNPSQISFEVDPEVARHLATREKDQHHPSAMFLNSHHFISAQPDEPLNNQQLVLYRKPICPPLHIPFASSPTPIPVDNDDLIIDVDLVHQPLVSPLPSPTQADLMDTD</sequence>
<evidence type="ECO:0000313" key="2">
    <source>
        <dbReference type="EMBL" id="PLW22696.1"/>
    </source>
</evidence>
<gene>
    <name evidence="2" type="ORF">PCASD_13742</name>
</gene>
<feature type="compositionally biased region" description="Acidic residues" evidence="1">
    <location>
        <begin position="183"/>
        <end position="192"/>
    </location>
</feature>
<comment type="caution">
    <text evidence="2">The sequence shown here is derived from an EMBL/GenBank/DDBJ whole genome shotgun (WGS) entry which is preliminary data.</text>
</comment>
<evidence type="ECO:0000256" key="1">
    <source>
        <dbReference type="SAM" id="MobiDB-lite"/>
    </source>
</evidence>
<feature type="compositionally biased region" description="Basic and acidic residues" evidence="1">
    <location>
        <begin position="106"/>
        <end position="117"/>
    </location>
</feature>
<protein>
    <submittedName>
        <fullName evidence="2">Uncharacterized protein</fullName>
    </submittedName>
</protein>
<accession>A0A2N5TB58</accession>
<feature type="compositionally biased region" description="Polar residues" evidence="1">
    <location>
        <begin position="85"/>
        <end position="102"/>
    </location>
</feature>
<feature type="region of interest" description="Disordered" evidence="1">
    <location>
        <begin position="158"/>
        <end position="202"/>
    </location>
</feature>